<dbReference type="SUPFAM" id="SSF110455">
    <property type="entry name" value="Toprim domain"/>
    <property type="match status" value="1"/>
</dbReference>
<organism evidence="14 15">
    <name type="scientific">Aureibacillus halotolerans</name>
    <dbReference type="NCBI Taxonomy" id="1508390"/>
    <lineage>
        <taxon>Bacteria</taxon>
        <taxon>Bacillati</taxon>
        <taxon>Bacillota</taxon>
        <taxon>Bacilli</taxon>
        <taxon>Bacillales</taxon>
        <taxon>Bacillaceae</taxon>
        <taxon>Aureibacillus</taxon>
    </lineage>
</organism>
<dbReference type="InterPro" id="IPR034141">
    <property type="entry name" value="TOPRIM_RNase_M5-like"/>
</dbReference>
<gene>
    <name evidence="11" type="primary">rnmV</name>
    <name evidence="14" type="ORF">EV213_12544</name>
</gene>
<evidence type="ECO:0000313" key="15">
    <source>
        <dbReference type="Proteomes" id="UP000295632"/>
    </source>
</evidence>
<dbReference type="Proteomes" id="UP000295632">
    <property type="component" value="Unassembled WGS sequence"/>
</dbReference>
<keyword evidence="3 11" id="KW-0698">rRNA processing</keyword>
<sequence length="228" mass="25661">MLFFFWHRTYNKTGSLLFLLIMYPFDEETNVKVSLLEEIFLNIHEIIVVEGKSDTQAITRAVHADTIETNGSAVSEETLQAIEKAFERRGVIVLTDPDYPGQRIRHIVTQRVPGAKQAFIDRKQAHSGTPSKSLGVEHASIEAIQEALLHVYTPKGAETAQDAIPQRMLIQAGLIGGPTSRARRKRLGELLRIGYTNGKQLQQRLRMFQITHDEVARALETMDKEGLS</sequence>
<evidence type="ECO:0000256" key="10">
    <source>
        <dbReference type="ARBA" id="ARBA00022884"/>
    </source>
</evidence>
<dbReference type="Gene3D" id="3.40.1360.10">
    <property type="match status" value="1"/>
</dbReference>
<dbReference type="GO" id="GO:0019843">
    <property type="term" value="F:rRNA binding"/>
    <property type="evidence" value="ECO:0007669"/>
    <property type="project" value="UniProtKB-KW"/>
</dbReference>
<keyword evidence="1 11" id="KW-0963">Cytoplasm</keyword>
<evidence type="ECO:0000256" key="4">
    <source>
        <dbReference type="ARBA" id="ARBA00022722"/>
    </source>
</evidence>
<dbReference type="AlphaFoldDB" id="A0A4R6TTY8"/>
<dbReference type="CDD" id="cd01027">
    <property type="entry name" value="TOPRIM_RNase_M5_like"/>
    <property type="match status" value="1"/>
</dbReference>
<comment type="subcellular location">
    <subcellularLocation>
        <location evidence="11">Cytoplasm</location>
    </subcellularLocation>
</comment>
<evidence type="ECO:0000256" key="3">
    <source>
        <dbReference type="ARBA" id="ARBA00022552"/>
    </source>
</evidence>
<evidence type="ECO:0000256" key="9">
    <source>
        <dbReference type="ARBA" id="ARBA00022842"/>
    </source>
</evidence>
<comment type="catalytic activity">
    <reaction evidence="11">
        <text>Endonucleolytic cleavage of RNA, removing 21 and 42 nucleotides, respectively, from the 5'- and 3'-termini of a 5S-rRNA precursor.</text>
        <dbReference type="EC" id="3.1.26.8"/>
    </reaction>
</comment>
<keyword evidence="8 11" id="KW-0378">Hydrolase</keyword>
<dbReference type="Pfam" id="PF01751">
    <property type="entry name" value="Toprim"/>
    <property type="match status" value="1"/>
</dbReference>
<evidence type="ECO:0000256" key="8">
    <source>
        <dbReference type="ARBA" id="ARBA00022801"/>
    </source>
</evidence>
<dbReference type="GO" id="GO:0043822">
    <property type="term" value="F:ribonuclease M5 activity"/>
    <property type="evidence" value="ECO:0007669"/>
    <property type="project" value="UniProtKB-UniRule"/>
</dbReference>
<dbReference type="PROSITE" id="PS50880">
    <property type="entry name" value="TOPRIM"/>
    <property type="match status" value="1"/>
</dbReference>
<dbReference type="NCBIfam" id="TIGR00334">
    <property type="entry name" value="5S_RNA_mat_M5"/>
    <property type="match status" value="1"/>
</dbReference>
<evidence type="ECO:0000259" key="13">
    <source>
        <dbReference type="PROSITE" id="PS50880"/>
    </source>
</evidence>
<keyword evidence="7 11" id="KW-0255">Endonuclease</keyword>
<evidence type="ECO:0000256" key="2">
    <source>
        <dbReference type="ARBA" id="ARBA00022517"/>
    </source>
</evidence>
<dbReference type="GO" id="GO:0046872">
    <property type="term" value="F:metal ion binding"/>
    <property type="evidence" value="ECO:0007669"/>
    <property type="project" value="UniProtKB-KW"/>
</dbReference>
<feature type="domain" description="Toprim" evidence="13">
    <location>
        <begin position="44"/>
        <end position="130"/>
    </location>
</feature>
<dbReference type="GO" id="GO:0006364">
    <property type="term" value="P:rRNA processing"/>
    <property type="evidence" value="ECO:0007669"/>
    <property type="project" value="UniProtKB-UniRule"/>
</dbReference>
<accession>A0A4R6TTY8</accession>
<dbReference type="GO" id="GO:0005737">
    <property type="term" value="C:cytoplasm"/>
    <property type="evidence" value="ECO:0007669"/>
    <property type="project" value="UniProtKB-SubCell"/>
</dbReference>
<dbReference type="HAMAP" id="MF_01469">
    <property type="entry name" value="RNase_M5"/>
    <property type="match status" value="1"/>
</dbReference>
<evidence type="ECO:0000256" key="11">
    <source>
        <dbReference type="HAMAP-Rule" id="MF_01469"/>
    </source>
</evidence>
<keyword evidence="5" id="KW-0479">Metal-binding</keyword>
<reference evidence="14 15" key="1">
    <citation type="submission" date="2019-03" db="EMBL/GenBank/DDBJ databases">
        <title>Genomic Encyclopedia of Type Strains, Phase IV (KMG-IV): sequencing the most valuable type-strain genomes for metagenomic binning, comparative biology and taxonomic classification.</title>
        <authorList>
            <person name="Goeker M."/>
        </authorList>
    </citation>
    <scope>NUCLEOTIDE SEQUENCE [LARGE SCALE GENOMIC DNA]</scope>
    <source>
        <strain evidence="14 15">DSM 28697</strain>
    </source>
</reference>
<keyword evidence="2 11" id="KW-0690">Ribosome biogenesis</keyword>
<proteinExistence type="inferred from homology"/>
<name>A0A4R6TTY8_9BACI</name>
<keyword evidence="4 11" id="KW-0540">Nuclease</keyword>
<dbReference type="InterPro" id="IPR006171">
    <property type="entry name" value="TOPRIM_dom"/>
</dbReference>
<protein>
    <recommendedName>
        <fullName evidence="11 12">Ribonuclease M5</fullName>
        <ecNumber evidence="11 12">3.1.26.8</ecNumber>
    </recommendedName>
    <alternativeName>
        <fullName evidence="11">RNase M5</fullName>
    </alternativeName>
    <alternativeName>
        <fullName evidence="11">Ribosomal RNA terminal maturase M5</fullName>
    </alternativeName>
</protein>
<dbReference type="EC" id="3.1.26.8" evidence="11 12"/>
<dbReference type="EMBL" id="SNYJ01000025">
    <property type="protein sequence ID" value="TDQ34240.1"/>
    <property type="molecule type" value="Genomic_DNA"/>
</dbReference>
<keyword evidence="6 11" id="KW-0699">rRNA-binding</keyword>
<comment type="caution">
    <text evidence="14">The sequence shown here is derived from an EMBL/GenBank/DDBJ whole genome shotgun (WGS) entry which is preliminary data.</text>
</comment>
<keyword evidence="10 11" id="KW-0694">RNA-binding</keyword>
<evidence type="ECO:0000256" key="6">
    <source>
        <dbReference type="ARBA" id="ARBA00022730"/>
    </source>
</evidence>
<comment type="similarity">
    <text evidence="11">Belongs to the ribonuclease M5 family.</text>
</comment>
<dbReference type="Pfam" id="PF13331">
    <property type="entry name" value="DUF4093"/>
    <property type="match status" value="1"/>
</dbReference>
<dbReference type="PANTHER" id="PTHR39156">
    <property type="entry name" value="RIBONUCLEASE M5"/>
    <property type="match status" value="1"/>
</dbReference>
<evidence type="ECO:0000313" key="14">
    <source>
        <dbReference type="EMBL" id="TDQ34240.1"/>
    </source>
</evidence>
<keyword evidence="15" id="KW-1185">Reference proteome</keyword>
<dbReference type="InterPro" id="IPR025156">
    <property type="entry name" value="RNase_M5_C"/>
</dbReference>
<keyword evidence="9" id="KW-0460">Magnesium</keyword>
<dbReference type="PANTHER" id="PTHR39156:SF1">
    <property type="entry name" value="RIBONUCLEASE M5"/>
    <property type="match status" value="1"/>
</dbReference>
<comment type="function">
    <text evidence="11">Required for correct processing of both the 5' and 3' ends of 5S rRNA precursor. Cleaves both sides of a double-stranded region yielding mature 5S rRNA in one step.</text>
</comment>
<dbReference type="SMART" id="SM00493">
    <property type="entry name" value="TOPRIM"/>
    <property type="match status" value="1"/>
</dbReference>
<dbReference type="FunFam" id="3.40.1360.10:FF:000006">
    <property type="entry name" value="Ribonuclease M5"/>
    <property type="match status" value="1"/>
</dbReference>
<evidence type="ECO:0000256" key="12">
    <source>
        <dbReference type="NCBIfam" id="TIGR00334"/>
    </source>
</evidence>
<evidence type="ECO:0000256" key="1">
    <source>
        <dbReference type="ARBA" id="ARBA00022490"/>
    </source>
</evidence>
<evidence type="ECO:0000256" key="5">
    <source>
        <dbReference type="ARBA" id="ARBA00022723"/>
    </source>
</evidence>
<dbReference type="InterPro" id="IPR004466">
    <property type="entry name" value="RNase_M5"/>
</dbReference>
<evidence type="ECO:0000256" key="7">
    <source>
        <dbReference type="ARBA" id="ARBA00022759"/>
    </source>
</evidence>